<keyword evidence="1" id="KW-0812">Transmembrane</keyword>
<dbReference type="RefSeq" id="WP_185946863.1">
    <property type="nucleotide sequence ID" value="NZ_JACMHY010000002.1"/>
</dbReference>
<evidence type="ECO:0000256" key="1">
    <source>
        <dbReference type="SAM" id="Phobius"/>
    </source>
</evidence>
<evidence type="ECO:0000313" key="3">
    <source>
        <dbReference type="Proteomes" id="UP000517694"/>
    </source>
</evidence>
<dbReference type="EMBL" id="JACMHY010000002">
    <property type="protein sequence ID" value="MBC2864495.1"/>
    <property type="molecule type" value="Genomic_DNA"/>
</dbReference>
<comment type="caution">
    <text evidence="2">The sequence shown here is derived from an EMBL/GenBank/DDBJ whole genome shotgun (WGS) entry which is preliminary data.</text>
</comment>
<accession>A0A7X1HWK0</accession>
<dbReference type="Proteomes" id="UP000517694">
    <property type="component" value="Unassembled WGS sequence"/>
</dbReference>
<keyword evidence="1" id="KW-0472">Membrane</keyword>
<sequence>MGAPSPTPAAPRATAAKALFGTLLVSAGGGFSLPGMRLGLLAVAAVLVVTAALTRFLLRRD</sequence>
<organism evidence="2 3">
    <name type="scientific">Streptomyces mexicanus</name>
    <dbReference type="NCBI Taxonomy" id="178566"/>
    <lineage>
        <taxon>Bacteria</taxon>
        <taxon>Bacillati</taxon>
        <taxon>Actinomycetota</taxon>
        <taxon>Actinomycetes</taxon>
        <taxon>Kitasatosporales</taxon>
        <taxon>Streptomycetaceae</taxon>
        <taxon>Streptomyces</taxon>
    </lineage>
</organism>
<reference evidence="2 3" key="1">
    <citation type="submission" date="2020-08" db="EMBL/GenBank/DDBJ databases">
        <title>Whole-Genome Sequence of French Clinical Streptomyces mexicanus Strain Q0842.</title>
        <authorList>
            <person name="Boxberger M."/>
            <person name="La Scola B."/>
        </authorList>
    </citation>
    <scope>NUCLEOTIDE SEQUENCE [LARGE SCALE GENOMIC DNA]</scope>
    <source>
        <strain evidence="2 3">Marseille-Q0842</strain>
    </source>
</reference>
<evidence type="ECO:0000313" key="2">
    <source>
        <dbReference type="EMBL" id="MBC2864495.1"/>
    </source>
</evidence>
<name>A0A7X1HWK0_9ACTN</name>
<keyword evidence="1" id="KW-1133">Transmembrane helix</keyword>
<dbReference type="AlphaFoldDB" id="A0A7X1HWK0"/>
<keyword evidence="3" id="KW-1185">Reference proteome</keyword>
<feature type="transmembrane region" description="Helical" evidence="1">
    <location>
        <begin position="38"/>
        <end position="58"/>
    </location>
</feature>
<gene>
    <name evidence="2" type="ORF">H1R13_05655</name>
</gene>
<proteinExistence type="predicted"/>
<protein>
    <submittedName>
        <fullName evidence="2">Uncharacterized protein</fullName>
    </submittedName>
</protein>